<dbReference type="PANTHER" id="PTHR11610">
    <property type="entry name" value="LIPASE"/>
    <property type="match status" value="1"/>
</dbReference>
<feature type="compositionally biased region" description="Low complexity" evidence="5">
    <location>
        <begin position="17"/>
        <end position="35"/>
    </location>
</feature>
<dbReference type="InterPro" id="IPR000734">
    <property type="entry name" value="TAG_lipase"/>
</dbReference>
<sequence>MATVSRMAENRIHKGSKTSSSSSSSPSASSATGKKNTQNASKSGTTASNSFQSMSLEEIQPELLAYGPSGDMITIQHDVPAKKAFQLLKDANMLEFPRVVFITHGFWGSARSKWIHDLKQKFFEESDQTFIILGWGKGAELPAFKYAQAVANVETVAKWFSNYVLELKRKNITKTISKGSIWGIGEGIGAHIMGLAGRWSQHAFNRITGLDPAGPGFELVNENLMLRSDDAPFVDVAHTDSHHEFRSSENYALINKYGTLKPCGTLDIYVNYGYNQPNAADFTSAGSHLRSIELFAWSIENPGELRTQFCLKETPSIDRPVDKIKRTVQPAEMGYWADPKATGCYYLETNGEEPWKEGF</sequence>
<dbReference type="SUPFAM" id="SSF53474">
    <property type="entry name" value="alpha/beta-Hydrolases"/>
    <property type="match status" value="1"/>
</dbReference>
<dbReference type="PRINTS" id="PR00821">
    <property type="entry name" value="TAGLIPASE"/>
</dbReference>
<evidence type="ECO:0000256" key="1">
    <source>
        <dbReference type="ARBA" id="ARBA00004613"/>
    </source>
</evidence>
<organism evidence="7 8">
    <name type="scientific">Dermatophagoides pteronyssinus</name>
    <name type="common">European house dust mite</name>
    <dbReference type="NCBI Taxonomy" id="6956"/>
    <lineage>
        <taxon>Eukaryota</taxon>
        <taxon>Metazoa</taxon>
        <taxon>Ecdysozoa</taxon>
        <taxon>Arthropoda</taxon>
        <taxon>Chelicerata</taxon>
        <taxon>Arachnida</taxon>
        <taxon>Acari</taxon>
        <taxon>Acariformes</taxon>
        <taxon>Sarcoptiformes</taxon>
        <taxon>Astigmata</taxon>
        <taxon>Psoroptidia</taxon>
        <taxon>Analgoidea</taxon>
        <taxon>Pyroglyphidae</taxon>
        <taxon>Dermatophagoidinae</taxon>
        <taxon>Dermatophagoides</taxon>
    </lineage>
</organism>
<keyword evidence="3" id="KW-0964">Secreted</keyword>
<evidence type="ECO:0000256" key="3">
    <source>
        <dbReference type="ARBA" id="ARBA00022525"/>
    </source>
</evidence>
<comment type="caution">
    <text evidence="7">The sequence shown here is derived from an EMBL/GenBank/DDBJ whole genome shotgun (WGS) entry which is preliminary data.</text>
</comment>
<reference evidence="7 8" key="1">
    <citation type="journal article" date="2018" name="J. Allergy Clin. Immunol.">
        <title>High-quality assembly of Dermatophagoides pteronyssinus genome and transcriptome reveals a wide range of novel allergens.</title>
        <authorList>
            <person name="Liu X.Y."/>
            <person name="Yang K.Y."/>
            <person name="Wang M.Q."/>
            <person name="Kwok J.S."/>
            <person name="Zeng X."/>
            <person name="Yang Z."/>
            <person name="Xiao X.J."/>
            <person name="Lau C.P."/>
            <person name="Li Y."/>
            <person name="Huang Z.M."/>
            <person name="Ba J.G."/>
            <person name="Yim A.K."/>
            <person name="Ouyang C.Y."/>
            <person name="Ngai S.M."/>
            <person name="Chan T.F."/>
            <person name="Leung E.L."/>
            <person name="Liu L."/>
            <person name="Liu Z.G."/>
            <person name="Tsui S.K."/>
        </authorList>
    </citation>
    <scope>NUCLEOTIDE SEQUENCE [LARGE SCALE GENOMIC DNA]</scope>
    <source>
        <strain evidence="7">Derp</strain>
    </source>
</reference>
<keyword evidence="8" id="KW-1185">Reference proteome</keyword>
<dbReference type="InterPro" id="IPR013818">
    <property type="entry name" value="Lipase"/>
</dbReference>
<name>A0ABQ8JHL9_DERPT</name>
<dbReference type="Pfam" id="PF00151">
    <property type="entry name" value="Lipase"/>
    <property type="match status" value="1"/>
</dbReference>
<evidence type="ECO:0000256" key="4">
    <source>
        <dbReference type="RuleBase" id="RU004262"/>
    </source>
</evidence>
<feature type="domain" description="Lipase" evidence="6">
    <location>
        <begin position="53"/>
        <end position="307"/>
    </location>
</feature>
<dbReference type="Proteomes" id="UP000887458">
    <property type="component" value="Unassembled WGS sequence"/>
</dbReference>
<reference evidence="7 8" key="2">
    <citation type="journal article" date="2022" name="Mol. Biol. Evol.">
        <title>Comparative Genomics Reveals Insights into the Divergent Evolution of Astigmatic Mites and Household Pest Adaptations.</title>
        <authorList>
            <person name="Xiong Q."/>
            <person name="Wan A.T."/>
            <person name="Liu X."/>
            <person name="Fung C.S."/>
            <person name="Xiao X."/>
            <person name="Malainual N."/>
            <person name="Hou J."/>
            <person name="Wang L."/>
            <person name="Wang M."/>
            <person name="Yang K.Y."/>
            <person name="Cui Y."/>
            <person name="Leung E.L."/>
            <person name="Nong W."/>
            <person name="Shin S.K."/>
            <person name="Au S.W."/>
            <person name="Jeong K.Y."/>
            <person name="Chew F.T."/>
            <person name="Hui J.H."/>
            <person name="Leung T.F."/>
            <person name="Tungtrongchitr A."/>
            <person name="Zhong N."/>
            <person name="Liu Z."/>
            <person name="Tsui S.K."/>
        </authorList>
    </citation>
    <scope>NUCLEOTIDE SEQUENCE [LARGE SCALE GENOMIC DNA]</scope>
    <source>
        <strain evidence="7">Derp</strain>
    </source>
</reference>
<gene>
    <name evidence="7" type="primary">PNLIPRP3</name>
    <name evidence="7" type="ORF">DERP_002222</name>
</gene>
<feature type="compositionally biased region" description="Polar residues" evidence="5">
    <location>
        <begin position="36"/>
        <end position="51"/>
    </location>
</feature>
<dbReference type="InterPro" id="IPR029058">
    <property type="entry name" value="AB_hydrolase_fold"/>
</dbReference>
<evidence type="ECO:0000256" key="5">
    <source>
        <dbReference type="SAM" id="MobiDB-lite"/>
    </source>
</evidence>
<feature type="region of interest" description="Disordered" evidence="5">
    <location>
        <begin position="1"/>
        <end position="51"/>
    </location>
</feature>
<protein>
    <submittedName>
        <fullName evidence="7">Lipase</fullName>
    </submittedName>
</protein>
<evidence type="ECO:0000256" key="2">
    <source>
        <dbReference type="ARBA" id="ARBA00010701"/>
    </source>
</evidence>
<dbReference type="EMBL" id="NJHN03000037">
    <property type="protein sequence ID" value="KAH9421932.1"/>
    <property type="molecule type" value="Genomic_DNA"/>
</dbReference>
<proteinExistence type="inferred from homology"/>
<evidence type="ECO:0000313" key="8">
    <source>
        <dbReference type="Proteomes" id="UP000887458"/>
    </source>
</evidence>
<accession>A0ABQ8JHL9</accession>
<dbReference type="Gene3D" id="3.40.50.1820">
    <property type="entry name" value="alpha/beta hydrolase"/>
    <property type="match status" value="1"/>
</dbReference>
<evidence type="ECO:0000259" key="6">
    <source>
        <dbReference type="Pfam" id="PF00151"/>
    </source>
</evidence>
<evidence type="ECO:0000313" key="7">
    <source>
        <dbReference type="EMBL" id="KAH9421932.1"/>
    </source>
</evidence>
<dbReference type="PANTHER" id="PTHR11610:SF173">
    <property type="entry name" value="LIPASE DOMAIN-CONTAINING PROTEIN-RELATED"/>
    <property type="match status" value="1"/>
</dbReference>
<comment type="similarity">
    <text evidence="2 4">Belongs to the AB hydrolase superfamily. Lipase family.</text>
</comment>
<comment type="subcellular location">
    <subcellularLocation>
        <location evidence="1">Secreted</location>
    </subcellularLocation>
</comment>